<reference evidence="2" key="1">
    <citation type="journal article" date="2012" name="J. Bacteriol.">
        <title>Revised Genome Sequence of Burkholderia thailandensis MSMB43 with Improved Annotation.</title>
        <authorList>
            <person name="Zhuo Y."/>
            <person name="Liu L."/>
            <person name="Wang Q."/>
            <person name="Liu X."/>
            <person name="Ren B."/>
            <person name="Liu M."/>
            <person name="Ni P."/>
            <person name="Cheng Y.Q."/>
            <person name="Zhang L."/>
        </authorList>
    </citation>
    <scope>NUCLEOTIDE SEQUENCE [LARGE SCALE GENOMIC DNA]</scope>
    <source>
        <strain evidence="2">MSMB43</strain>
    </source>
</reference>
<evidence type="ECO:0000313" key="1">
    <source>
        <dbReference type="EMBL" id="EIP90059.1"/>
    </source>
</evidence>
<dbReference type="RefSeq" id="WP_006024670.1">
    <property type="nucleotide sequence ID" value="NZ_ABBM01001019.1"/>
</dbReference>
<organism evidence="1 2">
    <name type="scientific">Burkholderia humptydooensis MSMB43</name>
    <dbReference type="NCBI Taxonomy" id="441157"/>
    <lineage>
        <taxon>Bacteria</taxon>
        <taxon>Pseudomonadati</taxon>
        <taxon>Pseudomonadota</taxon>
        <taxon>Betaproteobacteria</taxon>
        <taxon>Burkholderiales</taxon>
        <taxon>Burkholderiaceae</taxon>
        <taxon>Burkholderia</taxon>
        <taxon>pseudomallei group</taxon>
    </lineage>
</organism>
<evidence type="ECO:0000313" key="2">
    <source>
        <dbReference type="Proteomes" id="UP000004682"/>
    </source>
</evidence>
<gene>
    <name evidence="1" type="ORF">A33K_13643</name>
</gene>
<dbReference type="EMBL" id="JH692061">
    <property type="protein sequence ID" value="EIP90059.1"/>
    <property type="molecule type" value="Genomic_DNA"/>
</dbReference>
<proteinExistence type="predicted"/>
<accession>A0ABN0GCM9</accession>
<keyword evidence="2" id="KW-1185">Reference proteome</keyword>
<sequence>MIQFSRSVDAELSHFFLNRLAIIKAMVASKNGSRFCANET</sequence>
<dbReference type="Proteomes" id="UP000004682">
    <property type="component" value="Unassembled WGS sequence"/>
</dbReference>
<protein>
    <submittedName>
        <fullName evidence="1">Uncharacterized protein</fullName>
    </submittedName>
</protein>
<name>A0ABN0GCM9_9BURK</name>